<keyword evidence="4" id="KW-1185">Reference proteome</keyword>
<evidence type="ECO:0000256" key="2">
    <source>
        <dbReference type="SAM" id="SignalP"/>
    </source>
</evidence>
<evidence type="ECO:0000256" key="1">
    <source>
        <dbReference type="SAM" id="MobiDB-lite"/>
    </source>
</evidence>
<protein>
    <submittedName>
        <fullName evidence="3">Uncharacterized protein</fullName>
    </submittedName>
</protein>
<feature type="region of interest" description="Disordered" evidence="1">
    <location>
        <begin position="25"/>
        <end position="84"/>
    </location>
</feature>
<dbReference type="Proteomes" id="UP000199626">
    <property type="component" value="Unassembled WGS sequence"/>
</dbReference>
<accession>A0A1G6DAA4</accession>
<evidence type="ECO:0000313" key="4">
    <source>
        <dbReference type="Proteomes" id="UP000199626"/>
    </source>
</evidence>
<feature type="compositionally biased region" description="Basic and acidic residues" evidence="1">
    <location>
        <begin position="33"/>
        <end position="84"/>
    </location>
</feature>
<dbReference type="RefSeq" id="WP_092593479.1">
    <property type="nucleotide sequence ID" value="NZ_FMXN01000009.1"/>
</dbReference>
<dbReference type="EMBL" id="FMXN01000009">
    <property type="protein sequence ID" value="SDB42041.1"/>
    <property type="molecule type" value="Genomic_DNA"/>
</dbReference>
<gene>
    <name evidence="3" type="ORF">SAMN02927930_01599</name>
</gene>
<feature type="signal peptide" evidence="2">
    <location>
        <begin position="1"/>
        <end position="25"/>
    </location>
</feature>
<sequence length="84" mass="9473">MIRIAFAILLTFCAVNILTAPHAHAQQGQVTAEEAKKKAAEAQAEREALREKMKAEKEALQQERKEQIDELKAKSKNKDDKIDN</sequence>
<dbReference type="STRING" id="1159017.SAMN02927930_01599"/>
<reference evidence="4" key="1">
    <citation type="submission" date="2016-10" db="EMBL/GenBank/DDBJ databases">
        <authorList>
            <person name="Varghese N."/>
            <person name="Submissions S."/>
        </authorList>
    </citation>
    <scope>NUCLEOTIDE SEQUENCE [LARGE SCALE GENOMIC DNA]</scope>
    <source>
        <strain evidence="4">CGMCC 1.10824</strain>
    </source>
</reference>
<organism evidence="3 4">
    <name type="scientific">Pseudidiomarina indica</name>
    <dbReference type="NCBI Taxonomy" id="1159017"/>
    <lineage>
        <taxon>Bacteria</taxon>
        <taxon>Pseudomonadati</taxon>
        <taxon>Pseudomonadota</taxon>
        <taxon>Gammaproteobacteria</taxon>
        <taxon>Alteromonadales</taxon>
        <taxon>Idiomarinaceae</taxon>
        <taxon>Pseudidiomarina</taxon>
    </lineage>
</organism>
<keyword evidence="2" id="KW-0732">Signal</keyword>
<feature type="chain" id="PRO_5011454849" evidence="2">
    <location>
        <begin position="26"/>
        <end position="84"/>
    </location>
</feature>
<proteinExistence type="predicted"/>
<name>A0A1G6DAA4_9GAMM</name>
<dbReference type="AlphaFoldDB" id="A0A1G6DAA4"/>
<evidence type="ECO:0000313" key="3">
    <source>
        <dbReference type="EMBL" id="SDB42041.1"/>
    </source>
</evidence>